<accession>A0A2I1GCF6</accession>
<dbReference type="VEuPathDB" id="FungiDB:RhiirA1_467405"/>
<sequence length="118" mass="13633">MYKFVAYKKIMEELKSSTDKDVMDFYGRCTAECGKYIKAMGWNLSDFGLGDSKVNKDRQTQALFEETLKTNVEQISLKEKPKLIVSPKSLYEEEIVDIVNKYRFQGMNSHVTPDKVVC</sequence>
<proteinExistence type="predicted"/>
<dbReference type="AlphaFoldDB" id="A0A2I1GCF6"/>
<gene>
    <name evidence="1" type="ORF">RhiirA4_418927</name>
</gene>
<organism evidence="1 2">
    <name type="scientific">Rhizophagus irregularis</name>
    <dbReference type="NCBI Taxonomy" id="588596"/>
    <lineage>
        <taxon>Eukaryota</taxon>
        <taxon>Fungi</taxon>
        <taxon>Fungi incertae sedis</taxon>
        <taxon>Mucoromycota</taxon>
        <taxon>Glomeromycotina</taxon>
        <taxon>Glomeromycetes</taxon>
        <taxon>Glomerales</taxon>
        <taxon>Glomeraceae</taxon>
        <taxon>Rhizophagus</taxon>
    </lineage>
</organism>
<protein>
    <submittedName>
        <fullName evidence="1">Uncharacterized protein</fullName>
    </submittedName>
</protein>
<evidence type="ECO:0000313" key="2">
    <source>
        <dbReference type="Proteomes" id="UP000234323"/>
    </source>
</evidence>
<comment type="caution">
    <text evidence="1">The sequence shown here is derived from an EMBL/GenBank/DDBJ whole genome shotgun (WGS) entry which is preliminary data.</text>
</comment>
<keyword evidence="2" id="KW-1185">Reference proteome</keyword>
<reference evidence="1 2" key="1">
    <citation type="submission" date="2015-10" db="EMBL/GenBank/DDBJ databases">
        <title>Genome analyses suggest a sexual origin of heterokaryosis in a supposedly ancient asexual fungus.</title>
        <authorList>
            <person name="Ropars J."/>
            <person name="Sedzielewska K."/>
            <person name="Noel J."/>
            <person name="Charron P."/>
            <person name="Farinelli L."/>
            <person name="Marton T."/>
            <person name="Kruger M."/>
            <person name="Pelin A."/>
            <person name="Brachmann A."/>
            <person name="Corradi N."/>
        </authorList>
    </citation>
    <scope>NUCLEOTIDE SEQUENCE [LARGE SCALE GENOMIC DNA]</scope>
    <source>
        <strain evidence="1 2">A4</strain>
    </source>
</reference>
<evidence type="ECO:0000313" key="1">
    <source>
        <dbReference type="EMBL" id="PKY44296.1"/>
    </source>
</evidence>
<name>A0A2I1GCF6_9GLOM</name>
<dbReference type="Proteomes" id="UP000234323">
    <property type="component" value="Unassembled WGS sequence"/>
</dbReference>
<dbReference type="EMBL" id="LLXI01000313">
    <property type="protein sequence ID" value="PKY44296.1"/>
    <property type="molecule type" value="Genomic_DNA"/>
</dbReference>